<proteinExistence type="predicted"/>
<organism evidence="1 2">
    <name type="scientific">Pleurodeles waltl</name>
    <name type="common">Iberian ribbed newt</name>
    <dbReference type="NCBI Taxonomy" id="8319"/>
    <lineage>
        <taxon>Eukaryota</taxon>
        <taxon>Metazoa</taxon>
        <taxon>Chordata</taxon>
        <taxon>Craniata</taxon>
        <taxon>Vertebrata</taxon>
        <taxon>Euteleostomi</taxon>
        <taxon>Amphibia</taxon>
        <taxon>Batrachia</taxon>
        <taxon>Caudata</taxon>
        <taxon>Salamandroidea</taxon>
        <taxon>Salamandridae</taxon>
        <taxon>Pleurodelinae</taxon>
        <taxon>Pleurodeles</taxon>
    </lineage>
</organism>
<dbReference type="Proteomes" id="UP001066276">
    <property type="component" value="Chromosome 3_1"/>
</dbReference>
<dbReference type="EMBL" id="JANPWB010000005">
    <property type="protein sequence ID" value="KAJ1183936.1"/>
    <property type="molecule type" value="Genomic_DNA"/>
</dbReference>
<accession>A0AAV7U5W1</accession>
<evidence type="ECO:0000313" key="1">
    <source>
        <dbReference type="EMBL" id="KAJ1183936.1"/>
    </source>
</evidence>
<reference evidence="1" key="1">
    <citation type="journal article" date="2022" name="bioRxiv">
        <title>Sequencing and chromosome-scale assembly of the giantPleurodeles waltlgenome.</title>
        <authorList>
            <person name="Brown T."/>
            <person name="Elewa A."/>
            <person name="Iarovenko S."/>
            <person name="Subramanian E."/>
            <person name="Araus A.J."/>
            <person name="Petzold A."/>
            <person name="Susuki M."/>
            <person name="Suzuki K.-i.T."/>
            <person name="Hayashi T."/>
            <person name="Toyoda A."/>
            <person name="Oliveira C."/>
            <person name="Osipova E."/>
            <person name="Leigh N.D."/>
            <person name="Simon A."/>
            <person name="Yun M.H."/>
        </authorList>
    </citation>
    <scope>NUCLEOTIDE SEQUENCE</scope>
    <source>
        <strain evidence="1">20211129_DDA</strain>
        <tissue evidence="1">Liver</tissue>
    </source>
</reference>
<dbReference type="AlphaFoldDB" id="A0AAV7U5W1"/>
<protein>
    <submittedName>
        <fullName evidence="1">Uncharacterized protein</fullName>
    </submittedName>
</protein>
<evidence type="ECO:0000313" key="2">
    <source>
        <dbReference type="Proteomes" id="UP001066276"/>
    </source>
</evidence>
<sequence length="101" mass="11125">MSYAAHFFASDATGVAAAVSSDLRPLGRRHPAISSGPPYTSNPVYVGPHWYVQRWHPVSQAPGRYHGVPLGRPRVTAWILSDPDGLDRTVAAPEARRRRPR</sequence>
<gene>
    <name evidence="1" type="ORF">NDU88_000746</name>
</gene>
<name>A0AAV7U5W1_PLEWA</name>
<comment type="caution">
    <text evidence="1">The sequence shown here is derived from an EMBL/GenBank/DDBJ whole genome shotgun (WGS) entry which is preliminary data.</text>
</comment>
<keyword evidence="2" id="KW-1185">Reference proteome</keyword>